<sequence length="147" mass="16342">MAIARNNPYGVFNFKVEFGNGVTGAFSEITGLDSEQGIIEYRTGDEEVAMRKLSGIRKHPNVVMKRGIVGTDGFWKWRKQVENGQVEDANVRTLVTVHLLNEKRETVVTWKIKNAWPCKLSGPSLAAGKNETALESLELAHEGVDLE</sequence>
<name>A0ABZ2KL95_9BACT</name>
<dbReference type="Pfam" id="PF06841">
    <property type="entry name" value="Phage_T4_gp19"/>
    <property type="match status" value="1"/>
</dbReference>
<accession>A0ABZ2KL95</accession>
<gene>
    <name evidence="1" type="ORF">LZC95_21130</name>
</gene>
<dbReference type="InterPro" id="IPR010667">
    <property type="entry name" value="Phage_T4_Gp19"/>
</dbReference>
<evidence type="ECO:0000313" key="2">
    <source>
        <dbReference type="Proteomes" id="UP001379533"/>
    </source>
</evidence>
<evidence type="ECO:0000313" key="1">
    <source>
        <dbReference type="EMBL" id="WXA99311.1"/>
    </source>
</evidence>
<keyword evidence="2" id="KW-1185">Reference proteome</keyword>
<dbReference type="RefSeq" id="WP_394849945.1">
    <property type="nucleotide sequence ID" value="NZ_CP089982.1"/>
</dbReference>
<protein>
    <submittedName>
        <fullName evidence="1">Phage tail protein</fullName>
    </submittedName>
</protein>
<proteinExistence type="predicted"/>
<dbReference type="PANTHER" id="PTHR38009">
    <property type="entry name" value="CONSERVED HYPOTHETICAL PHAGE TAIL PROTEIN"/>
    <property type="match status" value="1"/>
</dbReference>
<organism evidence="1 2">
    <name type="scientific">Pendulispora brunnea</name>
    <dbReference type="NCBI Taxonomy" id="2905690"/>
    <lineage>
        <taxon>Bacteria</taxon>
        <taxon>Pseudomonadati</taxon>
        <taxon>Myxococcota</taxon>
        <taxon>Myxococcia</taxon>
        <taxon>Myxococcales</taxon>
        <taxon>Sorangiineae</taxon>
        <taxon>Pendulisporaceae</taxon>
        <taxon>Pendulispora</taxon>
    </lineage>
</organism>
<dbReference type="InterPro" id="IPR011747">
    <property type="entry name" value="CHP02241"/>
</dbReference>
<dbReference type="Proteomes" id="UP001379533">
    <property type="component" value="Chromosome"/>
</dbReference>
<dbReference type="PANTHER" id="PTHR38009:SF1">
    <property type="entry name" value="CONSERVED HYPOTHETICAL PHAGE TAIL PROTEIN"/>
    <property type="match status" value="1"/>
</dbReference>
<dbReference type="NCBIfam" id="TIGR02241">
    <property type="entry name" value="conserved hypothetical phage tail region protein"/>
    <property type="match status" value="1"/>
</dbReference>
<reference evidence="1 2" key="1">
    <citation type="submission" date="2021-12" db="EMBL/GenBank/DDBJ databases">
        <title>Discovery of the Pendulisporaceae a myxobacterial family with distinct sporulation behavior and unique specialized metabolism.</title>
        <authorList>
            <person name="Garcia R."/>
            <person name="Popoff A."/>
            <person name="Bader C.D."/>
            <person name="Loehr J."/>
            <person name="Walesch S."/>
            <person name="Walt C."/>
            <person name="Boldt J."/>
            <person name="Bunk B."/>
            <person name="Haeckl F.J.F.P.J."/>
            <person name="Gunesch A.P."/>
            <person name="Birkelbach J."/>
            <person name="Nuebel U."/>
            <person name="Pietschmann T."/>
            <person name="Bach T."/>
            <person name="Mueller R."/>
        </authorList>
    </citation>
    <scope>NUCLEOTIDE SEQUENCE [LARGE SCALE GENOMIC DNA]</scope>
    <source>
        <strain evidence="1 2">MSr12523</strain>
    </source>
</reference>
<dbReference type="EMBL" id="CP089982">
    <property type="protein sequence ID" value="WXA99311.1"/>
    <property type="molecule type" value="Genomic_DNA"/>
</dbReference>